<dbReference type="PROSITE" id="PS50893">
    <property type="entry name" value="ABC_TRANSPORTER_2"/>
    <property type="match status" value="1"/>
</dbReference>
<dbReference type="PANTHER" id="PTHR45772">
    <property type="entry name" value="CONSERVED COMPONENT OF ABC TRANSPORTER FOR NATURAL AMINO ACIDS-RELATED"/>
    <property type="match status" value="1"/>
</dbReference>
<keyword evidence="6" id="KW-1185">Reference proteome</keyword>
<reference evidence="5 6" key="1">
    <citation type="submission" date="2019-05" db="EMBL/GenBank/DDBJ databases">
        <authorList>
            <person name="Lee S.D."/>
        </authorList>
    </citation>
    <scope>NUCLEOTIDE SEQUENCE [LARGE SCALE GENOMIC DNA]</scope>
    <source>
        <strain evidence="5 6">C5-26</strain>
    </source>
</reference>
<dbReference type="GO" id="GO:0016887">
    <property type="term" value="F:ATP hydrolysis activity"/>
    <property type="evidence" value="ECO:0007669"/>
    <property type="project" value="InterPro"/>
</dbReference>
<gene>
    <name evidence="5" type="ORF">FGL98_04900</name>
</gene>
<evidence type="ECO:0000313" key="5">
    <source>
        <dbReference type="EMBL" id="TWP38046.1"/>
    </source>
</evidence>
<dbReference type="InterPro" id="IPR027417">
    <property type="entry name" value="P-loop_NTPase"/>
</dbReference>
<dbReference type="Pfam" id="PF00005">
    <property type="entry name" value="ABC_tran"/>
    <property type="match status" value="1"/>
</dbReference>
<sequence>MSDETAHDILLSARGLVRDFGPFRAVDGVDLDVRSGTIHSVIGPNGAGKTTLFRLLTGILRPTAGSLEFAGEQLAGRPTHVVARRGIVQAFQTTSIFPRLTAHESVCAALVSKHRRSRDLITWFHRGLAGEASQVLETVGLSDVADEQARALSHGDQRALEVALALAMSPRLLLLDEPTAGMSPFESHKMVQLVQRLAKEEQLTVILSEHDMDTVFGISDRVSVMHQGRVLADGPAPEVRRNADVMAIYLGSEA</sequence>
<dbReference type="EMBL" id="VCQV01000004">
    <property type="protein sequence ID" value="TWP38046.1"/>
    <property type="molecule type" value="Genomic_DNA"/>
</dbReference>
<keyword evidence="1" id="KW-0813">Transport</keyword>
<dbReference type="AlphaFoldDB" id="A0A563E6A0"/>
<dbReference type="GO" id="GO:0005886">
    <property type="term" value="C:plasma membrane"/>
    <property type="evidence" value="ECO:0007669"/>
    <property type="project" value="TreeGrafter"/>
</dbReference>
<dbReference type="Gene3D" id="3.40.50.300">
    <property type="entry name" value="P-loop containing nucleotide triphosphate hydrolases"/>
    <property type="match status" value="1"/>
</dbReference>
<dbReference type="InterPro" id="IPR032823">
    <property type="entry name" value="BCA_ABC_TP_C"/>
</dbReference>
<evidence type="ECO:0000313" key="6">
    <source>
        <dbReference type="Proteomes" id="UP000320244"/>
    </source>
</evidence>
<dbReference type="OrthoDB" id="9805514at2"/>
<dbReference type="CDD" id="cd03219">
    <property type="entry name" value="ABC_Mj1267_LivG_branched"/>
    <property type="match status" value="1"/>
</dbReference>
<dbReference type="RefSeq" id="WP_146315616.1">
    <property type="nucleotide sequence ID" value="NZ_VCQV01000004.1"/>
</dbReference>
<organism evidence="5 6">
    <name type="scientific">Leekyejoonella antrihumi</name>
    <dbReference type="NCBI Taxonomy" id="1660198"/>
    <lineage>
        <taxon>Bacteria</taxon>
        <taxon>Bacillati</taxon>
        <taxon>Actinomycetota</taxon>
        <taxon>Actinomycetes</taxon>
        <taxon>Micrococcales</taxon>
        <taxon>Dermacoccaceae</taxon>
        <taxon>Leekyejoonella</taxon>
    </lineage>
</organism>
<name>A0A563E6A0_9MICO</name>
<evidence type="ECO:0000256" key="1">
    <source>
        <dbReference type="ARBA" id="ARBA00022448"/>
    </source>
</evidence>
<dbReference type="Proteomes" id="UP000320244">
    <property type="component" value="Unassembled WGS sequence"/>
</dbReference>
<dbReference type="InterPro" id="IPR017871">
    <property type="entry name" value="ABC_transporter-like_CS"/>
</dbReference>
<dbReference type="InterPro" id="IPR051120">
    <property type="entry name" value="ABC_AA/LPS_Transport"/>
</dbReference>
<evidence type="ECO:0000256" key="3">
    <source>
        <dbReference type="ARBA" id="ARBA00022840"/>
    </source>
</evidence>
<reference evidence="5 6" key="2">
    <citation type="submission" date="2019-08" db="EMBL/GenBank/DDBJ databases">
        <title>Jejuicoccus antrihumi gen. nov., sp. nov., a new member of the family Dermacoccaceae isolated from a cave.</title>
        <authorList>
            <person name="Schumann P."/>
            <person name="Kim I.S."/>
        </authorList>
    </citation>
    <scope>NUCLEOTIDE SEQUENCE [LARGE SCALE GENOMIC DNA]</scope>
    <source>
        <strain evidence="5 6">C5-26</strain>
    </source>
</reference>
<dbReference type="InterPro" id="IPR003593">
    <property type="entry name" value="AAA+_ATPase"/>
</dbReference>
<keyword evidence="2" id="KW-0547">Nucleotide-binding</keyword>
<dbReference type="PANTHER" id="PTHR45772:SF9">
    <property type="entry name" value="CONSERVED COMPONENT OF ABC TRANSPORTER FOR NATURAL AMINO ACIDS"/>
    <property type="match status" value="1"/>
</dbReference>
<dbReference type="Pfam" id="PF12399">
    <property type="entry name" value="BCA_ABC_TP_C"/>
    <property type="match status" value="1"/>
</dbReference>
<dbReference type="GO" id="GO:0005524">
    <property type="term" value="F:ATP binding"/>
    <property type="evidence" value="ECO:0007669"/>
    <property type="project" value="UniProtKB-KW"/>
</dbReference>
<accession>A0A563E6A0</accession>
<evidence type="ECO:0000256" key="2">
    <source>
        <dbReference type="ARBA" id="ARBA00022741"/>
    </source>
</evidence>
<feature type="domain" description="ABC transporter" evidence="4">
    <location>
        <begin position="11"/>
        <end position="252"/>
    </location>
</feature>
<comment type="caution">
    <text evidence="5">The sequence shown here is derived from an EMBL/GenBank/DDBJ whole genome shotgun (WGS) entry which is preliminary data.</text>
</comment>
<protein>
    <submittedName>
        <fullName evidence="5">ABC transporter ATP-binding protein</fullName>
    </submittedName>
</protein>
<evidence type="ECO:0000259" key="4">
    <source>
        <dbReference type="PROSITE" id="PS50893"/>
    </source>
</evidence>
<keyword evidence="3 5" id="KW-0067">ATP-binding</keyword>
<dbReference type="SMART" id="SM00382">
    <property type="entry name" value="AAA"/>
    <property type="match status" value="1"/>
</dbReference>
<dbReference type="PROSITE" id="PS00211">
    <property type="entry name" value="ABC_TRANSPORTER_1"/>
    <property type="match status" value="1"/>
</dbReference>
<proteinExistence type="predicted"/>
<dbReference type="InterPro" id="IPR003439">
    <property type="entry name" value="ABC_transporter-like_ATP-bd"/>
</dbReference>
<dbReference type="SUPFAM" id="SSF52540">
    <property type="entry name" value="P-loop containing nucleoside triphosphate hydrolases"/>
    <property type="match status" value="1"/>
</dbReference>